<name>A0A8S1KW81_PARPR</name>
<evidence type="ECO:0000256" key="2">
    <source>
        <dbReference type="ARBA" id="ARBA00007743"/>
    </source>
</evidence>
<dbReference type="Pfam" id="PF05915">
    <property type="entry name" value="TMEM_230_134"/>
    <property type="match status" value="1"/>
</dbReference>
<evidence type="ECO:0000256" key="3">
    <source>
        <dbReference type="ARBA" id="ARBA00022692"/>
    </source>
</evidence>
<dbReference type="Proteomes" id="UP000688137">
    <property type="component" value="Unassembled WGS sequence"/>
</dbReference>
<comment type="similarity">
    <text evidence="2">Belongs to the TMEM134/TMEM230 family.</text>
</comment>
<feature type="region of interest" description="Disordered" evidence="6">
    <location>
        <begin position="1"/>
        <end position="22"/>
    </location>
</feature>
<keyword evidence="4 7" id="KW-1133">Transmembrane helix</keyword>
<keyword evidence="5 7" id="KW-0472">Membrane</keyword>
<sequence length="105" mass="11980">MKDYSETRPLNKKRVVRSQSPPPLRIRYNRPYKTIVLSFFLLSAGILFTEQGILQYQEKGLGETYPIFILAIMLLIPGVFYSGMFLLIVLGIGGFTYDMLPSVNN</sequence>
<evidence type="ECO:0000256" key="5">
    <source>
        <dbReference type="ARBA" id="ARBA00023136"/>
    </source>
</evidence>
<dbReference type="AlphaFoldDB" id="A0A8S1KW81"/>
<organism evidence="8 9">
    <name type="scientific">Paramecium primaurelia</name>
    <dbReference type="NCBI Taxonomy" id="5886"/>
    <lineage>
        <taxon>Eukaryota</taxon>
        <taxon>Sar</taxon>
        <taxon>Alveolata</taxon>
        <taxon>Ciliophora</taxon>
        <taxon>Intramacronucleata</taxon>
        <taxon>Oligohymenophorea</taxon>
        <taxon>Peniculida</taxon>
        <taxon>Parameciidae</taxon>
        <taxon>Paramecium</taxon>
    </lineage>
</organism>
<reference evidence="8" key="1">
    <citation type="submission" date="2021-01" db="EMBL/GenBank/DDBJ databases">
        <authorList>
            <consortium name="Genoscope - CEA"/>
            <person name="William W."/>
        </authorList>
    </citation>
    <scope>NUCLEOTIDE SEQUENCE</scope>
</reference>
<keyword evidence="3 7" id="KW-0812">Transmembrane</keyword>
<evidence type="ECO:0000256" key="7">
    <source>
        <dbReference type="SAM" id="Phobius"/>
    </source>
</evidence>
<proteinExistence type="inferred from homology"/>
<dbReference type="InterPro" id="IPR008590">
    <property type="entry name" value="TMEM_230/134"/>
</dbReference>
<keyword evidence="9" id="KW-1185">Reference proteome</keyword>
<dbReference type="GO" id="GO:0016020">
    <property type="term" value="C:membrane"/>
    <property type="evidence" value="ECO:0007669"/>
    <property type="project" value="UniProtKB-SubCell"/>
</dbReference>
<accession>A0A8S1KW81</accession>
<evidence type="ECO:0000313" key="9">
    <source>
        <dbReference type="Proteomes" id="UP000688137"/>
    </source>
</evidence>
<feature type="transmembrane region" description="Helical" evidence="7">
    <location>
        <begin position="34"/>
        <end position="53"/>
    </location>
</feature>
<evidence type="ECO:0000256" key="6">
    <source>
        <dbReference type="SAM" id="MobiDB-lite"/>
    </source>
</evidence>
<dbReference type="EMBL" id="CAJJDM010000025">
    <property type="protein sequence ID" value="CAD8057592.1"/>
    <property type="molecule type" value="Genomic_DNA"/>
</dbReference>
<evidence type="ECO:0000256" key="4">
    <source>
        <dbReference type="ARBA" id="ARBA00022989"/>
    </source>
</evidence>
<evidence type="ECO:0000313" key="8">
    <source>
        <dbReference type="EMBL" id="CAD8057592.1"/>
    </source>
</evidence>
<evidence type="ECO:0008006" key="10">
    <source>
        <dbReference type="Google" id="ProtNLM"/>
    </source>
</evidence>
<gene>
    <name evidence="8" type="ORF">PPRIM_AZ9-3.1.T0260121</name>
</gene>
<comment type="caution">
    <text evidence="8">The sequence shown here is derived from an EMBL/GenBank/DDBJ whole genome shotgun (WGS) entry which is preliminary data.</text>
</comment>
<protein>
    <recommendedName>
        <fullName evidence="10">Transmembrane protein 230</fullName>
    </recommendedName>
</protein>
<evidence type="ECO:0000256" key="1">
    <source>
        <dbReference type="ARBA" id="ARBA00004141"/>
    </source>
</evidence>
<dbReference type="OMA" id="LHIIVRV"/>
<comment type="subcellular location">
    <subcellularLocation>
        <location evidence="1">Membrane</location>
        <topology evidence="1">Multi-pass membrane protein</topology>
    </subcellularLocation>
</comment>
<feature type="transmembrane region" description="Helical" evidence="7">
    <location>
        <begin position="65"/>
        <end position="92"/>
    </location>
</feature>